<dbReference type="KEGG" id="psti:SOO65_01955"/>
<comment type="catalytic activity">
    <reaction evidence="1">
        <text>ATP + protein L-histidine = ADP + protein N-phospho-L-histidine.</text>
        <dbReference type="EC" id="2.7.13.3"/>
    </reaction>
</comment>
<evidence type="ECO:0000256" key="3">
    <source>
        <dbReference type="ARBA" id="ARBA00022553"/>
    </source>
</evidence>
<dbReference type="SUPFAM" id="SSF55874">
    <property type="entry name" value="ATPase domain of HSP90 chaperone/DNA topoisomerase II/histidine kinase"/>
    <property type="match status" value="1"/>
</dbReference>
<dbReference type="InterPro" id="IPR003661">
    <property type="entry name" value="HisK_dim/P_dom"/>
</dbReference>
<evidence type="ECO:0000256" key="7">
    <source>
        <dbReference type="ARBA" id="ARBA00022840"/>
    </source>
</evidence>
<evidence type="ECO:0000256" key="6">
    <source>
        <dbReference type="ARBA" id="ARBA00022777"/>
    </source>
</evidence>
<dbReference type="PRINTS" id="PR00344">
    <property type="entry name" value="BCTRLSENSOR"/>
</dbReference>
<evidence type="ECO:0000259" key="9">
    <source>
        <dbReference type="PROSITE" id="PS50109"/>
    </source>
</evidence>
<dbReference type="PANTHER" id="PTHR43065">
    <property type="entry name" value="SENSOR HISTIDINE KINASE"/>
    <property type="match status" value="1"/>
</dbReference>
<accession>A0AAX4HQQ7</accession>
<evidence type="ECO:0000256" key="8">
    <source>
        <dbReference type="ARBA" id="ARBA00023012"/>
    </source>
</evidence>
<evidence type="ECO:0000313" key="11">
    <source>
        <dbReference type="Proteomes" id="UP001324634"/>
    </source>
</evidence>
<keyword evidence="6 10" id="KW-0418">Kinase</keyword>
<keyword evidence="8" id="KW-0902">Two-component regulatory system</keyword>
<evidence type="ECO:0000256" key="5">
    <source>
        <dbReference type="ARBA" id="ARBA00022741"/>
    </source>
</evidence>
<dbReference type="EC" id="2.7.13.3" evidence="2"/>
<dbReference type="SMART" id="SM00388">
    <property type="entry name" value="HisKA"/>
    <property type="match status" value="1"/>
</dbReference>
<keyword evidence="5" id="KW-0547">Nucleotide-binding</keyword>
<dbReference type="Gene3D" id="1.10.287.130">
    <property type="match status" value="1"/>
</dbReference>
<proteinExistence type="predicted"/>
<dbReference type="AlphaFoldDB" id="A0AAX4HQQ7"/>
<keyword evidence="7" id="KW-0067">ATP-binding</keyword>
<dbReference type="InterPro" id="IPR036097">
    <property type="entry name" value="HisK_dim/P_sf"/>
</dbReference>
<dbReference type="CDD" id="cd00082">
    <property type="entry name" value="HisKA"/>
    <property type="match status" value="1"/>
</dbReference>
<organism evidence="10 11">
    <name type="scientific">Peredibacter starrii</name>
    <dbReference type="NCBI Taxonomy" id="28202"/>
    <lineage>
        <taxon>Bacteria</taxon>
        <taxon>Pseudomonadati</taxon>
        <taxon>Bdellovibrionota</taxon>
        <taxon>Bacteriovoracia</taxon>
        <taxon>Bacteriovoracales</taxon>
        <taxon>Bacteriovoracaceae</taxon>
        <taxon>Peredibacter</taxon>
    </lineage>
</organism>
<dbReference type="InterPro" id="IPR004358">
    <property type="entry name" value="Sig_transdc_His_kin-like_C"/>
</dbReference>
<feature type="domain" description="Histidine kinase" evidence="9">
    <location>
        <begin position="361"/>
        <end position="569"/>
    </location>
</feature>
<keyword evidence="11" id="KW-1185">Reference proteome</keyword>
<dbReference type="SMART" id="SM00387">
    <property type="entry name" value="HATPase_c"/>
    <property type="match status" value="1"/>
</dbReference>
<dbReference type="RefSeq" id="WP_321396094.1">
    <property type="nucleotide sequence ID" value="NZ_CP139487.1"/>
</dbReference>
<keyword evidence="4" id="KW-0808">Transferase</keyword>
<dbReference type="PANTHER" id="PTHR43065:SF10">
    <property type="entry name" value="PEROXIDE STRESS-ACTIVATED HISTIDINE KINASE MAK3"/>
    <property type="match status" value="1"/>
</dbReference>
<gene>
    <name evidence="10" type="ORF">SOO65_01955</name>
</gene>
<evidence type="ECO:0000313" key="10">
    <source>
        <dbReference type="EMBL" id="WPU65502.1"/>
    </source>
</evidence>
<dbReference type="Gene3D" id="3.30.565.10">
    <property type="entry name" value="Histidine kinase-like ATPase, C-terminal domain"/>
    <property type="match status" value="1"/>
</dbReference>
<dbReference type="SUPFAM" id="SSF47384">
    <property type="entry name" value="Homodimeric domain of signal transducing histidine kinase"/>
    <property type="match status" value="1"/>
</dbReference>
<sequence>MENRSHPSDQEAAEYVKLFIDPLILSDFENLNLDRFKMVEEAEAQIALFKKGDRLWVNFADGEHCDFPYYRKNIACTLDGATAETGLLTRSDAFDSFIKTTQGIEKKIYSSVSLNPGENVKDLWDEIIKKVNLISNESHSLRSLVEKLLDVPFLQKFESSIIILHLKGQTKAELLGTIWRGEKTQGLVEVKEFNAFFNSIKKSKIKSFSTDSFTKMNLPFNGSFLAKEVMSRKYSLVAVVSRHDFLSYSKDEIELFETCIDLLQPHFERLIDQEFSDKRISELRVCLKDFPLPLRIRDGVTGTSFMNDLYTSELQEKDIFFNKKVEGPFTLDLYDSDELRHYAFDLFHFQRISLLGELLNTLRHELSNPLFGLKLGSQLFATMDVSTDSKDLMAEIQKNINRCQVIIENFSNLYQVQTETKPVSIKKIVDESITLSKSEGREVRKTINYKDDTENLMLDVPLIFVVQILFNLIVNAAQAMKNMTTTRQIELSMSSDATSVFIDVIDNGPGIPEDKSSQLFKPFFTTKSQGTGLGLVLSRNLAVKMGGNLEYLVNNNGTGAHFRLTLPRT</sequence>
<dbReference type="GO" id="GO:0005524">
    <property type="term" value="F:ATP binding"/>
    <property type="evidence" value="ECO:0007669"/>
    <property type="project" value="UniProtKB-KW"/>
</dbReference>
<evidence type="ECO:0000256" key="4">
    <source>
        <dbReference type="ARBA" id="ARBA00022679"/>
    </source>
</evidence>
<dbReference type="Pfam" id="PF02518">
    <property type="entry name" value="HATPase_c"/>
    <property type="match status" value="1"/>
</dbReference>
<dbReference type="EMBL" id="CP139487">
    <property type="protein sequence ID" value="WPU65502.1"/>
    <property type="molecule type" value="Genomic_DNA"/>
</dbReference>
<evidence type="ECO:0000256" key="1">
    <source>
        <dbReference type="ARBA" id="ARBA00000085"/>
    </source>
</evidence>
<dbReference type="GO" id="GO:0000155">
    <property type="term" value="F:phosphorelay sensor kinase activity"/>
    <property type="evidence" value="ECO:0007669"/>
    <property type="project" value="InterPro"/>
</dbReference>
<dbReference type="InterPro" id="IPR036890">
    <property type="entry name" value="HATPase_C_sf"/>
</dbReference>
<keyword evidence="3" id="KW-0597">Phosphoprotein</keyword>
<name>A0AAX4HQQ7_9BACT</name>
<dbReference type="InterPro" id="IPR005467">
    <property type="entry name" value="His_kinase_dom"/>
</dbReference>
<dbReference type="Proteomes" id="UP001324634">
    <property type="component" value="Chromosome"/>
</dbReference>
<dbReference type="PROSITE" id="PS50109">
    <property type="entry name" value="HIS_KIN"/>
    <property type="match status" value="1"/>
</dbReference>
<dbReference type="InterPro" id="IPR003594">
    <property type="entry name" value="HATPase_dom"/>
</dbReference>
<protein>
    <recommendedName>
        <fullName evidence="2">histidine kinase</fullName>
        <ecNumber evidence="2">2.7.13.3</ecNumber>
    </recommendedName>
</protein>
<reference evidence="10 11" key="1">
    <citation type="submission" date="2023-11" db="EMBL/GenBank/DDBJ databases">
        <title>Peredibacter starrii A3.12.</title>
        <authorList>
            <person name="Mitchell R.J."/>
        </authorList>
    </citation>
    <scope>NUCLEOTIDE SEQUENCE [LARGE SCALE GENOMIC DNA]</scope>
    <source>
        <strain evidence="10 11">A3.12</strain>
    </source>
</reference>
<evidence type="ECO:0000256" key="2">
    <source>
        <dbReference type="ARBA" id="ARBA00012438"/>
    </source>
</evidence>
<dbReference type="Pfam" id="PF00512">
    <property type="entry name" value="HisKA"/>
    <property type="match status" value="1"/>
</dbReference>